<evidence type="ECO:0000313" key="1">
    <source>
        <dbReference type="EMBL" id="UGL61117.1"/>
    </source>
</evidence>
<evidence type="ECO:0000313" key="2">
    <source>
        <dbReference type="Proteomes" id="UP000828016"/>
    </source>
</evidence>
<dbReference type="Proteomes" id="UP000828016">
    <property type="component" value="Segment"/>
</dbReference>
<keyword evidence="2" id="KW-1185">Reference proteome</keyword>
<organism evidence="1 2">
    <name type="scientific">Pseudomonas phage Eisa9</name>
    <dbReference type="NCBI Taxonomy" id="2900148"/>
    <lineage>
        <taxon>Viruses</taxon>
        <taxon>Duplodnaviria</taxon>
        <taxon>Heunggongvirae</taxon>
        <taxon>Uroviricota</taxon>
        <taxon>Caudoviricetes</taxon>
        <taxon>Autographivirales</taxon>
        <taxon>Autonotataviridae</taxon>
        <taxon>Pollyceevirus</taxon>
        <taxon>Pollyceevirus Eisa9</taxon>
    </lineage>
</organism>
<name>A0AAE8YIZ8_9CAUD</name>
<accession>A0AAE8YIZ8</accession>
<proteinExistence type="predicted"/>
<protein>
    <submittedName>
        <fullName evidence="1">Uncharacterized protein</fullName>
    </submittedName>
</protein>
<reference evidence="1" key="1">
    <citation type="submission" date="2021-11" db="EMBL/GenBank/DDBJ databases">
        <title>Complete genome sequence of Pseudomonas phage Eisa9.</title>
        <authorList>
            <person name="Korniienko N."/>
            <person name="Kharina A."/>
            <person name="Zrelovs N."/>
            <person name="Jindrichova B."/>
            <person name="Moravec T."/>
            <person name="Budzanivska I."/>
            <person name="Burketova L."/>
            <person name="Kalachova T."/>
        </authorList>
    </citation>
    <scope>NUCLEOTIDE SEQUENCE</scope>
</reference>
<sequence>MSAIKTSLLALVAAVAVAADAKETKLVAAFNGLLDKAGEAADKLESYIAERTAAELAAKVEINDTVSFTFGRGETKKELSGKVLAVVETPAGKLLKVLAGEGADLKVYDVQAKFATVKGAEPAPEAAGEAVAETPAVDTPADAAPVGGEAVDVDALIGSL</sequence>
<dbReference type="EMBL" id="OL581612">
    <property type="protein sequence ID" value="UGL61117.1"/>
    <property type="molecule type" value="Genomic_DNA"/>
</dbReference>